<sequence length="328" mass="37217">MAFGLQRGSLCRGHGHNARNHVLVARFDVAEPVIILRKDRMAFRESGSASQISLGASRWLANNGTRATHGACELTMRSQPLWDEAALSAPPFPTKLARKIEVLLNDDDTLRLVRTWDCRYPPSPPLLLVDPNTQELHTASISRISSFTPHRSAAEGTMRDIVRCSVEGWAWRVEELQEGNGLWKQTWIAGRLSRILMCGGPEVPIGYATLPVFQRCFLDILNTVSCQAYRREHSRKGRELFRVRKFSGDIVLDDNILSRCEPRTWLDLPNEVPSSVFNDKDLLGVLDNLVHRSCNGPRYLCKRGCKLWTKAISDWKERQPGYRGERVQ</sequence>
<name>A0A4Y7TI39_COPMI</name>
<organism evidence="1 2">
    <name type="scientific">Coprinellus micaceus</name>
    <name type="common">Glistening ink-cap mushroom</name>
    <name type="synonym">Coprinus micaceus</name>
    <dbReference type="NCBI Taxonomy" id="71717"/>
    <lineage>
        <taxon>Eukaryota</taxon>
        <taxon>Fungi</taxon>
        <taxon>Dikarya</taxon>
        <taxon>Basidiomycota</taxon>
        <taxon>Agaricomycotina</taxon>
        <taxon>Agaricomycetes</taxon>
        <taxon>Agaricomycetidae</taxon>
        <taxon>Agaricales</taxon>
        <taxon>Agaricineae</taxon>
        <taxon>Psathyrellaceae</taxon>
        <taxon>Coprinellus</taxon>
    </lineage>
</organism>
<dbReference type="AlphaFoldDB" id="A0A4Y7TI39"/>
<dbReference type="EMBL" id="QPFP01000012">
    <property type="protein sequence ID" value="TEB33598.1"/>
    <property type="molecule type" value="Genomic_DNA"/>
</dbReference>
<keyword evidence="2" id="KW-1185">Reference proteome</keyword>
<reference evidence="1 2" key="1">
    <citation type="journal article" date="2019" name="Nat. Ecol. Evol.">
        <title>Megaphylogeny resolves global patterns of mushroom evolution.</title>
        <authorList>
            <person name="Varga T."/>
            <person name="Krizsan K."/>
            <person name="Foldi C."/>
            <person name="Dima B."/>
            <person name="Sanchez-Garcia M."/>
            <person name="Sanchez-Ramirez S."/>
            <person name="Szollosi G.J."/>
            <person name="Szarkandi J.G."/>
            <person name="Papp V."/>
            <person name="Albert L."/>
            <person name="Andreopoulos W."/>
            <person name="Angelini C."/>
            <person name="Antonin V."/>
            <person name="Barry K.W."/>
            <person name="Bougher N.L."/>
            <person name="Buchanan P."/>
            <person name="Buyck B."/>
            <person name="Bense V."/>
            <person name="Catcheside P."/>
            <person name="Chovatia M."/>
            <person name="Cooper J."/>
            <person name="Damon W."/>
            <person name="Desjardin D."/>
            <person name="Finy P."/>
            <person name="Geml J."/>
            <person name="Haridas S."/>
            <person name="Hughes K."/>
            <person name="Justo A."/>
            <person name="Karasinski D."/>
            <person name="Kautmanova I."/>
            <person name="Kiss B."/>
            <person name="Kocsube S."/>
            <person name="Kotiranta H."/>
            <person name="LaButti K.M."/>
            <person name="Lechner B.E."/>
            <person name="Liimatainen K."/>
            <person name="Lipzen A."/>
            <person name="Lukacs Z."/>
            <person name="Mihaltcheva S."/>
            <person name="Morgado L.N."/>
            <person name="Niskanen T."/>
            <person name="Noordeloos M.E."/>
            <person name="Ohm R.A."/>
            <person name="Ortiz-Santana B."/>
            <person name="Ovrebo C."/>
            <person name="Racz N."/>
            <person name="Riley R."/>
            <person name="Savchenko A."/>
            <person name="Shiryaev A."/>
            <person name="Soop K."/>
            <person name="Spirin V."/>
            <person name="Szebenyi C."/>
            <person name="Tomsovsky M."/>
            <person name="Tulloss R.E."/>
            <person name="Uehling J."/>
            <person name="Grigoriev I.V."/>
            <person name="Vagvolgyi C."/>
            <person name="Papp T."/>
            <person name="Martin F.M."/>
            <person name="Miettinen O."/>
            <person name="Hibbett D.S."/>
            <person name="Nagy L.G."/>
        </authorList>
    </citation>
    <scope>NUCLEOTIDE SEQUENCE [LARGE SCALE GENOMIC DNA]</scope>
    <source>
        <strain evidence="1 2">FP101781</strain>
    </source>
</reference>
<proteinExistence type="predicted"/>
<protein>
    <submittedName>
        <fullName evidence="1">Uncharacterized protein</fullName>
    </submittedName>
</protein>
<comment type="caution">
    <text evidence="1">The sequence shown here is derived from an EMBL/GenBank/DDBJ whole genome shotgun (WGS) entry which is preliminary data.</text>
</comment>
<accession>A0A4Y7TI39</accession>
<gene>
    <name evidence="1" type="ORF">FA13DRAFT_1773220</name>
</gene>
<dbReference type="Proteomes" id="UP000298030">
    <property type="component" value="Unassembled WGS sequence"/>
</dbReference>
<evidence type="ECO:0000313" key="2">
    <source>
        <dbReference type="Proteomes" id="UP000298030"/>
    </source>
</evidence>
<evidence type="ECO:0000313" key="1">
    <source>
        <dbReference type="EMBL" id="TEB33598.1"/>
    </source>
</evidence>